<dbReference type="EMBL" id="KL197709">
    <property type="protein sequence ID" value="KDQ64039.1"/>
    <property type="molecule type" value="Genomic_DNA"/>
</dbReference>
<organism evidence="2 3">
    <name type="scientific">Jaapia argillacea MUCL 33604</name>
    <dbReference type="NCBI Taxonomy" id="933084"/>
    <lineage>
        <taxon>Eukaryota</taxon>
        <taxon>Fungi</taxon>
        <taxon>Dikarya</taxon>
        <taxon>Basidiomycota</taxon>
        <taxon>Agaricomycotina</taxon>
        <taxon>Agaricomycetes</taxon>
        <taxon>Agaricomycetidae</taxon>
        <taxon>Jaapiales</taxon>
        <taxon>Jaapiaceae</taxon>
        <taxon>Jaapia</taxon>
    </lineage>
</organism>
<dbReference type="HOGENOM" id="CLU_1525362_0_0_1"/>
<dbReference type="InParanoid" id="A0A067QAR4"/>
<feature type="region of interest" description="Disordered" evidence="1">
    <location>
        <begin position="81"/>
        <end position="102"/>
    </location>
</feature>
<proteinExistence type="predicted"/>
<sequence>MSAFIRGCLWRSHPPPPVPIYAECFSHFVFPIISDCDCSGTIGHSNSHTIHFDASDLVNTLSGCLASGLRRGMQLVSALLDSQPDSSRPEPTPVQPTKDSVTRSQTRILSKLASWMDRKRQAVGCNCRAWLQGLFRCREGFSEPLVCPKPLYCRLSYDDGRVFRPISIIDTPGATK</sequence>
<protein>
    <submittedName>
        <fullName evidence="2">Uncharacterized protein</fullName>
    </submittedName>
</protein>
<dbReference type="Proteomes" id="UP000027265">
    <property type="component" value="Unassembled WGS sequence"/>
</dbReference>
<reference evidence="3" key="1">
    <citation type="journal article" date="2014" name="Proc. Natl. Acad. Sci. U.S.A.">
        <title>Extensive sampling of basidiomycete genomes demonstrates inadequacy of the white-rot/brown-rot paradigm for wood decay fungi.</title>
        <authorList>
            <person name="Riley R."/>
            <person name="Salamov A.A."/>
            <person name="Brown D.W."/>
            <person name="Nagy L.G."/>
            <person name="Floudas D."/>
            <person name="Held B.W."/>
            <person name="Levasseur A."/>
            <person name="Lombard V."/>
            <person name="Morin E."/>
            <person name="Otillar R."/>
            <person name="Lindquist E.A."/>
            <person name="Sun H."/>
            <person name="LaButti K.M."/>
            <person name="Schmutz J."/>
            <person name="Jabbour D."/>
            <person name="Luo H."/>
            <person name="Baker S.E."/>
            <person name="Pisabarro A.G."/>
            <person name="Walton J.D."/>
            <person name="Blanchette R.A."/>
            <person name="Henrissat B."/>
            <person name="Martin F."/>
            <person name="Cullen D."/>
            <person name="Hibbett D.S."/>
            <person name="Grigoriev I.V."/>
        </authorList>
    </citation>
    <scope>NUCLEOTIDE SEQUENCE [LARGE SCALE GENOMIC DNA]</scope>
    <source>
        <strain evidence="3">MUCL 33604</strain>
    </source>
</reference>
<evidence type="ECO:0000313" key="2">
    <source>
        <dbReference type="EMBL" id="KDQ64039.1"/>
    </source>
</evidence>
<evidence type="ECO:0000313" key="3">
    <source>
        <dbReference type="Proteomes" id="UP000027265"/>
    </source>
</evidence>
<name>A0A067QAR4_9AGAM</name>
<gene>
    <name evidence="2" type="ORF">JAAARDRAFT_214747</name>
</gene>
<evidence type="ECO:0000256" key="1">
    <source>
        <dbReference type="SAM" id="MobiDB-lite"/>
    </source>
</evidence>
<dbReference type="AlphaFoldDB" id="A0A067QAR4"/>
<keyword evidence="3" id="KW-1185">Reference proteome</keyword>
<accession>A0A067QAR4</accession>